<gene>
    <name evidence="1" type="ORF">GCM10012275_19200</name>
</gene>
<evidence type="ECO:0008006" key="3">
    <source>
        <dbReference type="Google" id="ProtNLM"/>
    </source>
</evidence>
<organism evidence="1 2">
    <name type="scientific">Longimycelium tulufanense</name>
    <dbReference type="NCBI Taxonomy" id="907463"/>
    <lineage>
        <taxon>Bacteria</taxon>
        <taxon>Bacillati</taxon>
        <taxon>Actinomycetota</taxon>
        <taxon>Actinomycetes</taxon>
        <taxon>Pseudonocardiales</taxon>
        <taxon>Pseudonocardiaceae</taxon>
        <taxon>Longimycelium</taxon>
    </lineage>
</organism>
<dbReference type="EMBL" id="BMMK01000006">
    <property type="protein sequence ID" value="GGM48360.1"/>
    <property type="molecule type" value="Genomic_DNA"/>
</dbReference>
<accession>A0A8J3CA21</accession>
<name>A0A8J3CA21_9PSEU</name>
<evidence type="ECO:0000313" key="2">
    <source>
        <dbReference type="Proteomes" id="UP000637578"/>
    </source>
</evidence>
<evidence type="ECO:0000313" key="1">
    <source>
        <dbReference type="EMBL" id="GGM48360.1"/>
    </source>
</evidence>
<keyword evidence="2" id="KW-1185">Reference proteome</keyword>
<sequence>MSRYRVLYGPLNAGVASGTIAGELPAETLSVTDTLNAVGRAQVRIPLDPPVRGVSAETLYPGNTALYVERGGSFVWSGLVWTVEPDYAGGTATLNAEGWLSYYKTRFLEDDQVFRQVDQAEIARSLLFYCTRHGPGSDIGVELGTETTGRLRDRTYLGSERKQIGEAIEQLSAVIDGFDFSFDSEWHAGRVRTVFRVHYPARGRDRGMVLEQGRNTDIPAATIDGTALVTAVTMVGADNDDGTGPVTVSRSVPPIRTPRLEAVETHADVTERSTLEEKAGHRLRLGTTPVTLPRIELYPEWPGFREVMVGDLVTVRGGYGLYPIDGQWRVTERAIEVDKTGAERIRVTVATPEVFQ</sequence>
<reference evidence="1" key="2">
    <citation type="submission" date="2020-09" db="EMBL/GenBank/DDBJ databases">
        <authorList>
            <person name="Sun Q."/>
            <person name="Zhou Y."/>
        </authorList>
    </citation>
    <scope>NUCLEOTIDE SEQUENCE</scope>
    <source>
        <strain evidence="1">CGMCC 4.5737</strain>
    </source>
</reference>
<dbReference type="Proteomes" id="UP000637578">
    <property type="component" value="Unassembled WGS sequence"/>
</dbReference>
<protein>
    <recommendedName>
        <fullName evidence="3">Minor tail protein</fullName>
    </recommendedName>
</protein>
<dbReference type="AlphaFoldDB" id="A0A8J3CA21"/>
<reference evidence="1" key="1">
    <citation type="journal article" date="2014" name="Int. J. Syst. Evol. Microbiol.">
        <title>Complete genome sequence of Corynebacterium casei LMG S-19264T (=DSM 44701T), isolated from a smear-ripened cheese.</title>
        <authorList>
            <consortium name="US DOE Joint Genome Institute (JGI-PGF)"/>
            <person name="Walter F."/>
            <person name="Albersmeier A."/>
            <person name="Kalinowski J."/>
            <person name="Ruckert C."/>
        </authorList>
    </citation>
    <scope>NUCLEOTIDE SEQUENCE</scope>
    <source>
        <strain evidence="1">CGMCC 4.5737</strain>
    </source>
</reference>
<proteinExistence type="predicted"/>
<comment type="caution">
    <text evidence="1">The sequence shown here is derived from an EMBL/GenBank/DDBJ whole genome shotgun (WGS) entry which is preliminary data.</text>
</comment>